<accession>A0AAV8X5D3</accession>
<dbReference type="Proteomes" id="UP001162156">
    <property type="component" value="Unassembled WGS sequence"/>
</dbReference>
<evidence type="ECO:0000313" key="2">
    <source>
        <dbReference type="Proteomes" id="UP001162156"/>
    </source>
</evidence>
<proteinExistence type="predicted"/>
<name>A0AAV8X5D3_9CUCU</name>
<comment type="caution">
    <text evidence="1">The sequence shown here is derived from an EMBL/GenBank/DDBJ whole genome shotgun (WGS) entry which is preliminary data.</text>
</comment>
<keyword evidence="2" id="KW-1185">Reference proteome</keyword>
<sequence length="162" mass="19356">MQRTILRYAPDYWDTNAETLSSQLYVINQFSEEYRQIDYEVKRATRDTNLNITSIKRVQNIHDMGQLVLREQLLAVSDLLQSYYRVRRFFTIHRNYLPAVLKYNIDPRRYGMSSLQFKKYIYCGSEEIILVVQVVTADHNADLIEPRNSSDYFIDYIVDIHK</sequence>
<dbReference type="AlphaFoldDB" id="A0AAV8X5D3"/>
<organism evidence="1 2">
    <name type="scientific">Rhamnusium bicolor</name>
    <dbReference type="NCBI Taxonomy" id="1586634"/>
    <lineage>
        <taxon>Eukaryota</taxon>
        <taxon>Metazoa</taxon>
        <taxon>Ecdysozoa</taxon>
        <taxon>Arthropoda</taxon>
        <taxon>Hexapoda</taxon>
        <taxon>Insecta</taxon>
        <taxon>Pterygota</taxon>
        <taxon>Neoptera</taxon>
        <taxon>Endopterygota</taxon>
        <taxon>Coleoptera</taxon>
        <taxon>Polyphaga</taxon>
        <taxon>Cucujiformia</taxon>
        <taxon>Chrysomeloidea</taxon>
        <taxon>Cerambycidae</taxon>
        <taxon>Lepturinae</taxon>
        <taxon>Rhagiini</taxon>
        <taxon>Rhamnusium</taxon>
    </lineage>
</organism>
<protein>
    <submittedName>
        <fullName evidence="1">Uncharacterized protein</fullName>
    </submittedName>
</protein>
<gene>
    <name evidence="1" type="ORF">NQ314_013594</name>
</gene>
<reference evidence="1" key="1">
    <citation type="journal article" date="2023" name="Insect Mol. Biol.">
        <title>Genome sequencing provides insights into the evolution of gene families encoding plant cell wall-degrading enzymes in longhorned beetles.</title>
        <authorList>
            <person name="Shin N.R."/>
            <person name="Okamura Y."/>
            <person name="Kirsch R."/>
            <person name="Pauchet Y."/>
        </authorList>
    </citation>
    <scope>NUCLEOTIDE SEQUENCE</scope>
    <source>
        <strain evidence="1">RBIC_L_NR</strain>
    </source>
</reference>
<dbReference type="EMBL" id="JANEYF010003767">
    <property type="protein sequence ID" value="KAJ8934135.1"/>
    <property type="molecule type" value="Genomic_DNA"/>
</dbReference>
<evidence type="ECO:0000313" key="1">
    <source>
        <dbReference type="EMBL" id="KAJ8934135.1"/>
    </source>
</evidence>